<dbReference type="InterPro" id="IPR036772">
    <property type="entry name" value="SRCR-like_dom_sf"/>
</dbReference>
<feature type="domain" description="PA14" evidence="7">
    <location>
        <begin position="395"/>
        <end position="536"/>
    </location>
</feature>
<feature type="domain" description="SRCR" evidence="5">
    <location>
        <begin position="1253"/>
        <end position="1352"/>
    </location>
</feature>
<dbReference type="InterPro" id="IPR037524">
    <property type="entry name" value="PA14/GLEYA"/>
</dbReference>
<dbReference type="PANTHER" id="PTHR48071:SF18">
    <property type="entry name" value="DELETED IN MALIGNANT BRAIN TUMORS 1 PROTEIN-RELATED"/>
    <property type="match status" value="1"/>
</dbReference>
<keyword evidence="1" id="KW-0732">Signal</keyword>
<evidence type="ECO:0000256" key="2">
    <source>
        <dbReference type="ARBA" id="ARBA00023157"/>
    </source>
</evidence>
<dbReference type="InterPro" id="IPR001190">
    <property type="entry name" value="SRCR"/>
</dbReference>
<reference evidence="8" key="1">
    <citation type="submission" date="2021-01" db="EMBL/GenBank/DDBJ databases">
        <authorList>
            <person name="Corre E."/>
            <person name="Pelletier E."/>
            <person name="Niang G."/>
            <person name="Scheremetjew M."/>
            <person name="Finn R."/>
            <person name="Kale V."/>
            <person name="Holt S."/>
            <person name="Cochrane G."/>
            <person name="Meng A."/>
            <person name="Brown T."/>
            <person name="Cohen L."/>
        </authorList>
    </citation>
    <scope>NUCLEOTIDE SEQUENCE</scope>
    <source>
        <strain evidence="8">CCMP 2712</strain>
    </source>
</reference>
<keyword evidence="2" id="KW-1015">Disulfide bond</keyword>
<dbReference type="FunFam" id="3.10.250.10:FF:000001">
    <property type="entry name" value="Lysyl oxidase 4 isoform X1"/>
    <property type="match status" value="2"/>
</dbReference>
<dbReference type="SMART" id="SM00758">
    <property type="entry name" value="PA14"/>
    <property type="match status" value="3"/>
</dbReference>
<dbReference type="Pfam" id="PF07691">
    <property type="entry name" value="PA14"/>
    <property type="match status" value="2"/>
</dbReference>
<evidence type="ECO:0000313" key="8">
    <source>
        <dbReference type="EMBL" id="CAE2329872.1"/>
    </source>
</evidence>
<dbReference type="Gene3D" id="3.10.250.10">
    <property type="entry name" value="SRCR-like domain"/>
    <property type="match status" value="4"/>
</dbReference>
<dbReference type="SUPFAM" id="SSF56487">
    <property type="entry name" value="SRCR-like"/>
    <property type="match status" value="4"/>
</dbReference>
<name>A0A7S4UMB0_GUITH</name>
<dbReference type="Gene3D" id="2.60.120.380">
    <property type="match status" value="1"/>
</dbReference>
<feature type="region of interest" description="Disordered" evidence="4">
    <location>
        <begin position="1502"/>
        <end position="1523"/>
    </location>
</feature>
<sequence length="1523" mass="165604">MTKISWLYFPVLSRSNKWLLATSALACICLLGIISFHSQKQPTDLFQRSSPPSVNARDSLVTEKLRYSDELELKDSFIPPKNVYIFWGKSSFKGYGALGRASSADNVRKVLGVGHFTGNHYDAASHGHGKFIYSWDGAEMRKLSRTCCSTLIIPPMENDLPLFVQDSIAARCIKEFVANGNRLVLTGGSFSSLVFLNRYFHVDVEKEVYDPGPFDRRGDVGDSQTSALLRGLPSYLPQDGMSVTSVRLHSLPPDTVVLYSTFQSTPLFEMKYCMKPLGYPLHPPQRGLLGYWCSQHRGIMCIEQATYEECQQMADSNVPCSCGTILYDGYDFVGNHKTWSSPSIWDDTLRMAALLPHLGVDGHPVFPRPPPPPPPPPPPSVWTLRIFSSHYDLVNVPDMYDLEYVGDAVLEGYIDFNSRTGVSELVPSLDTYHGQGSYPQGSFAGVIYGVVYIEIAGSYTFCSLSMDGSRIFIDREVVLNNDGRHSSPHEECAIVELAEGYIDLTVDFFSYHQAFRLQISYSGPDTDEETQLLNSWRSSEFPPPPPRSQWVVRTFSSDHTLYSTERLAGLHPSGSASLIWPAVSSLSELQEAIPSTPGSNFVYQLFGVFQAKESGDHALCTEGASGSRLFIDGELLVWHDELSGGESCISLVLEEGFYNLKVDGFVQHSQSRIFVSYVGPNTRQNRQLIFGSRAPTIPAIPRQSSFGIRLYSSYFDLNRIPDYEGYLNFVGESASMVLPLINSIQNLRSYSSSSLPDHDVLYLIYGGLRINRAGLYTFCLSSQDGAVLKVNGAQVVDNDGIHVNRERCADITLTEGRHAILAKGFAGTSEVSLRLTYRGLDTGNSLVPLISETSAMPERACRPPSALEPSADGTSLRSGTRVCGSQLMSDNGRYVLVMQDDGNLVLYELASTSSTSSLIHTAIWNTQTNGHGHGPYSLTLQNDGNVVLYDSTRQVIWTVGVVGWGDGQLNIRNDGNVVISWSNGNTWTAGTAGTGIWHHLHCPGGDNGIVRLVNCNERACRVEVIHHREWGTVCDDSFGNEDAAIVCRSLGYSPEGAVQVQAFGGGSGPIWMDDVHCYGNELEITHCHSSGWGNHNCGHQEDVGVCCHGPSTTAFTPSLNPPELLCPGGDNGVVRLVACSPEACRVEVNHGGAWGTVCDDAFTDTNAQVVCRSLGYLPDGSVQVQSFGGGSGPIWMDNVECGGTEPEITWCASNGWGNHNCAHSEDVGVCCMGTSTSAFSPSSNPPERPVDAVRLVQCRLDGCCRVEIEHAGIWGTVCDDSFTNTNAQVVCRQVGCSASDATQRQAFGGGAGTIWMDEVRCNGNEPGLSACSFNGWAHHDCSHGEDVGVCCHQCPPGIRPNPQPDGIRLVACRGDGCCRVEVEHDGTWGTVCDDSFSDADAQVVCRHVGCPTGGARQIQAFGGGSGPIWMDQVSCSGSEASLPTCHFDGWAHHDCSHGEDVGVCCQGGCSGLESVGQPAVLHSKIVSLLHKQRSLKEGFQNSKLPIHGWHPRRPGASRRRFIS</sequence>
<evidence type="ECO:0000259" key="5">
    <source>
        <dbReference type="PROSITE" id="PS50287"/>
    </source>
</evidence>
<dbReference type="SUPFAM" id="SSF51110">
    <property type="entry name" value="alpha-D-mannose-specific plant lectins"/>
    <property type="match status" value="1"/>
</dbReference>
<feature type="compositionally biased region" description="Basic residues" evidence="4">
    <location>
        <begin position="1509"/>
        <end position="1523"/>
    </location>
</feature>
<proteinExistence type="predicted"/>
<feature type="domain" description="SRCR" evidence="5">
    <location>
        <begin position="1010"/>
        <end position="1108"/>
    </location>
</feature>
<protein>
    <recommendedName>
        <fullName evidence="9">PA14 domain-containing protein</fullName>
    </recommendedName>
</protein>
<evidence type="ECO:0000259" key="7">
    <source>
        <dbReference type="PROSITE" id="PS51820"/>
    </source>
</evidence>
<dbReference type="InterPro" id="IPR011658">
    <property type="entry name" value="PA14_dom"/>
</dbReference>
<dbReference type="FunFam" id="3.10.250.10:FF:000011">
    <property type="entry name" value="Scavenger receptor class A member 5"/>
    <property type="match status" value="2"/>
</dbReference>
<dbReference type="PANTHER" id="PTHR48071">
    <property type="entry name" value="SRCR DOMAIN-CONTAINING PROTEIN"/>
    <property type="match status" value="1"/>
</dbReference>
<feature type="domain" description="SRCR" evidence="5">
    <location>
        <begin position="1134"/>
        <end position="1232"/>
    </location>
</feature>
<accession>A0A7S4UMB0</accession>
<feature type="domain" description="SRCR" evidence="5">
    <location>
        <begin position="1367"/>
        <end position="1466"/>
    </location>
</feature>
<dbReference type="PROSITE" id="PS51820">
    <property type="entry name" value="PA14"/>
    <property type="match status" value="3"/>
</dbReference>
<evidence type="ECO:0000256" key="3">
    <source>
        <dbReference type="ARBA" id="ARBA00023180"/>
    </source>
</evidence>
<dbReference type="GO" id="GO:0016020">
    <property type="term" value="C:membrane"/>
    <property type="evidence" value="ECO:0007669"/>
    <property type="project" value="InterPro"/>
</dbReference>
<dbReference type="PROSITE" id="PS50927">
    <property type="entry name" value="BULB_LECTIN"/>
    <property type="match status" value="1"/>
</dbReference>
<dbReference type="Gene3D" id="2.90.10.10">
    <property type="entry name" value="Bulb-type lectin domain"/>
    <property type="match status" value="2"/>
</dbReference>
<dbReference type="SMART" id="SM00108">
    <property type="entry name" value="B_lectin"/>
    <property type="match status" value="1"/>
</dbReference>
<dbReference type="PRINTS" id="PR00258">
    <property type="entry name" value="SPERACTRCPTR"/>
</dbReference>
<organism evidence="8">
    <name type="scientific">Guillardia theta</name>
    <name type="common">Cryptophyte</name>
    <name type="synonym">Cryptomonas phi</name>
    <dbReference type="NCBI Taxonomy" id="55529"/>
    <lineage>
        <taxon>Eukaryota</taxon>
        <taxon>Cryptophyceae</taxon>
        <taxon>Pyrenomonadales</taxon>
        <taxon>Geminigeraceae</taxon>
        <taxon>Guillardia</taxon>
    </lineage>
</organism>
<evidence type="ECO:0000256" key="4">
    <source>
        <dbReference type="SAM" id="MobiDB-lite"/>
    </source>
</evidence>
<feature type="region of interest" description="Disordered" evidence="4">
    <location>
        <begin position="858"/>
        <end position="878"/>
    </location>
</feature>
<dbReference type="SMART" id="SM00202">
    <property type="entry name" value="SR"/>
    <property type="match status" value="4"/>
</dbReference>
<dbReference type="PROSITE" id="PS50287">
    <property type="entry name" value="SRCR_2"/>
    <property type="match status" value="4"/>
</dbReference>
<dbReference type="InterPro" id="IPR036426">
    <property type="entry name" value="Bulb-type_lectin_dom_sf"/>
</dbReference>
<dbReference type="EMBL" id="HBKN01041613">
    <property type="protein sequence ID" value="CAE2329872.1"/>
    <property type="molecule type" value="Transcribed_RNA"/>
</dbReference>
<evidence type="ECO:0000256" key="1">
    <source>
        <dbReference type="ARBA" id="ARBA00022729"/>
    </source>
</evidence>
<gene>
    <name evidence="8" type="ORF">GTHE00462_LOCUS32526</name>
</gene>
<evidence type="ECO:0000259" key="6">
    <source>
        <dbReference type="PROSITE" id="PS50927"/>
    </source>
</evidence>
<dbReference type="InterPro" id="IPR001480">
    <property type="entry name" value="Bulb-type_lectin_dom"/>
</dbReference>
<evidence type="ECO:0008006" key="9">
    <source>
        <dbReference type="Google" id="ProtNLM"/>
    </source>
</evidence>
<dbReference type="SUPFAM" id="SSF101447">
    <property type="entry name" value="Formin homology 2 domain (FH2 domain)"/>
    <property type="match status" value="1"/>
</dbReference>
<feature type="domain" description="PA14" evidence="7">
    <location>
        <begin position="716"/>
        <end position="851"/>
    </location>
</feature>
<feature type="domain" description="PA14" evidence="7">
    <location>
        <begin position="545"/>
        <end position="693"/>
    </location>
</feature>
<keyword evidence="3" id="KW-0325">Glycoprotein</keyword>
<feature type="domain" description="Bulb-type lectin" evidence="6">
    <location>
        <begin position="872"/>
        <end position="992"/>
    </location>
</feature>
<dbReference type="Pfam" id="PF00530">
    <property type="entry name" value="SRCR"/>
    <property type="match status" value="4"/>
</dbReference>